<dbReference type="EMBL" id="CP011125">
    <property type="protein sequence ID" value="AKF09119.1"/>
    <property type="molecule type" value="Genomic_DNA"/>
</dbReference>
<evidence type="ECO:0000313" key="3">
    <source>
        <dbReference type="EMBL" id="AKF09119.1"/>
    </source>
</evidence>
<keyword evidence="1" id="KW-0472">Membrane</keyword>
<keyword evidence="4" id="KW-1185">Reference proteome</keyword>
<reference evidence="3 4" key="1">
    <citation type="submission" date="2015-03" db="EMBL/GenBank/DDBJ databases">
        <title>Genome assembly of Sandaracinus amylolyticus DSM 53668.</title>
        <authorList>
            <person name="Sharma G."/>
            <person name="Subramanian S."/>
        </authorList>
    </citation>
    <scope>NUCLEOTIDE SEQUENCE [LARGE SCALE GENOMIC DNA]</scope>
    <source>
        <strain evidence="3 4">DSM 53668</strain>
    </source>
</reference>
<evidence type="ECO:0000313" key="4">
    <source>
        <dbReference type="Proteomes" id="UP000034883"/>
    </source>
</evidence>
<keyword evidence="2" id="KW-0732">Signal</keyword>
<evidence type="ECO:0000256" key="1">
    <source>
        <dbReference type="SAM" id="Phobius"/>
    </source>
</evidence>
<keyword evidence="1" id="KW-1133">Transmembrane helix</keyword>
<keyword evidence="1" id="KW-0812">Transmembrane</keyword>
<dbReference type="Proteomes" id="UP000034883">
    <property type="component" value="Chromosome"/>
</dbReference>
<dbReference type="KEGG" id="samy:DB32_006268"/>
<gene>
    <name evidence="3" type="ORF">DB32_006268</name>
</gene>
<dbReference type="AlphaFoldDB" id="A0A0F6SGQ8"/>
<evidence type="ECO:0000256" key="2">
    <source>
        <dbReference type="SAM" id="SignalP"/>
    </source>
</evidence>
<dbReference type="STRING" id="927083.DB32_006268"/>
<name>A0A0F6SGQ8_9BACT</name>
<accession>A0A0F6SGQ8</accession>
<feature type="signal peptide" evidence="2">
    <location>
        <begin position="1"/>
        <end position="27"/>
    </location>
</feature>
<organism evidence="3 4">
    <name type="scientific">Sandaracinus amylolyticus</name>
    <dbReference type="NCBI Taxonomy" id="927083"/>
    <lineage>
        <taxon>Bacteria</taxon>
        <taxon>Pseudomonadati</taxon>
        <taxon>Myxococcota</taxon>
        <taxon>Polyangia</taxon>
        <taxon>Polyangiales</taxon>
        <taxon>Sandaracinaceae</taxon>
        <taxon>Sandaracinus</taxon>
    </lineage>
</organism>
<dbReference type="RefSeq" id="WP_053236203.1">
    <property type="nucleotide sequence ID" value="NZ_CP011125.1"/>
</dbReference>
<sequence length="86" mass="8959">MKRALLVLSFVLATTSSSIVSSSIASADIPPPDQTYEPAAPPMSDFERGRMVGRAIAPLCGLACCFGVPAVGVLAALVVAQRKKKR</sequence>
<feature type="chain" id="PRO_5002510024" evidence="2">
    <location>
        <begin position="28"/>
        <end position="86"/>
    </location>
</feature>
<protein>
    <submittedName>
        <fullName evidence="3">Uncharacterized protein</fullName>
    </submittedName>
</protein>
<feature type="transmembrane region" description="Helical" evidence="1">
    <location>
        <begin position="51"/>
        <end position="80"/>
    </location>
</feature>
<proteinExistence type="predicted"/>